<dbReference type="OrthoDB" id="9794330at2"/>
<dbReference type="eggNOG" id="COG4936">
    <property type="taxonomic scope" value="Bacteria"/>
</dbReference>
<evidence type="ECO:0000259" key="4">
    <source>
        <dbReference type="PROSITE" id="PS01124"/>
    </source>
</evidence>
<dbReference type="PANTHER" id="PTHR43280">
    <property type="entry name" value="ARAC-FAMILY TRANSCRIPTIONAL REGULATOR"/>
    <property type="match status" value="1"/>
</dbReference>
<dbReference type="RefSeq" id="WP_015710464.1">
    <property type="nucleotide sequence ID" value="NC_015577.1"/>
</dbReference>
<dbReference type="InterPro" id="IPR020449">
    <property type="entry name" value="Tscrpt_reg_AraC-type_HTH"/>
</dbReference>
<keyword evidence="6" id="KW-1185">Reference proteome</keyword>
<dbReference type="AlphaFoldDB" id="F5YE02"/>
<dbReference type="Proteomes" id="UP000009222">
    <property type="component" value="Chromosome"/>
</dbReference>
<dbReference type="EMBL" id="CP001841">
    <property type="protein sequence ID" value="AEF81697.1"/>
    <property type="molecule type" value="Genomic_DNA"/>
</dbReference>
<dbReference type="InterPro" id="IPR018060">
    <property type="entry name" value="HTH_AraC"/>
</dbReference>
<dbReference type="SUPFAM" id="SSF46689">
    <property type="entry name" value="Homeodomain-like"/>
    <property type="match status" value="2"/>
</dbReference>
<dbReference type="GO" id="GO:0043565">
    <property type="term" value="F:sequence-specific DNA binding"/>
    <property type="evidence" value="ECO:0007669"/>
    <property type="project" value="InterPro"/>
</dbReference>
<name>F5YE02_LEAAZ</name>
<dbReference type="Pfam" id="PF10114">
    <property type="entry name" value="PocR"/>
    <property type="match status" value="1"/>
</dbReference>
<dbReference type="SMART" id="SM00342">
    <property type="entry name" value="HTH_ARAC"/>
    <property type="match status" value="1"/>
</dbReference>
<dbReference type="PRINTS" id="PR00032">
    <property type="entry name" value="HTHARAC"/>
</dbReference>
<keyword evidence="1" id="KW-0805">Transcription regulation</keyword>
<keyword evidence="2" id="KW-0238">DNA-binding</keyword>
<dbReference type="GO" id="GO:0003700">
    <property type="term" value="F:DNA-binding transcription factor activity"/>
    <property type="evidence" value="ECO:0007669"/>
    <property type="project" value="InterPro"/>
</dbReference>
<dbReference type="InterPro" id="IPR009057">
    <property type="entry name" value="Homeodomain-like_sf"/>
</dbReference>
<sequence>MKKNNPNSSIQLETDPFLKRAYKLLANYAKAMGTICCVLDKKLEIITESRTEISVEKNICLYCAQYMDPEKCPEKLHPCNELHSNAVRESYRYGGTYIYMCDLGFLFWTSPLYTEGEFQGAFLSTGFLGIDKKEVAALMFRMGKGAVPEPEIKKRLSNFSKGDSKTIQSLAEILLICAESLSPNGSEYYKALRRKAEQQSGISLKIEAIKNSFKADETTPNYPLDEERLLLSYMRKGDMKNARDMLNKLLAILLLLSGPGQFKIMQLRAIELIALLSRTVISPGYDPEALLRTNNYFYRCIEDSKTIEDVADILHLAAAHFAWRNYSYQGIYHGTSLKKAEHFIWDNYTRKISLSEIANASGLSPPYFSTIFKEEMGENLSCYINRMRVEKAEELLLKTDYPLSKIAGDCGFEDQSWFSKIFKNYAGMSPGRFRTKGGMKLPETQEINFSTYYNEIIKK</sequence>
<dbReference type="InterPro" id="IPR018771">
    <property type="entry name" value="PocR_dom"/>
</dbReference>
<accession>F5YE02</accession>
<reference evidence="6" key="1">
    <citation type="submission" date="2009-12" db="EMBL/GenBank/DDBJ databases">
        <title>Complete sequence of Treponema azotonutricium strain ZAS-9.</title>
        <authorList>
            <person name="Tetu S.G."/>
            <person name="Matson E."/>
            <person name="Ren Q."/>
            <person name="Seshadri R."/>
            <person name="Elbourne L."/>
            <person name="Hassan K.A."/>
            <person name="Durkin A."/>
            <person name="Radune D."/>
            <person name="Mohamoud Y."/>
            <person name="Shay R."/>
            <person name="Jin S."/>
            <person name="Zhang X."/>
            <person name="Lucey K."/>
            <person name="Ballor N.R."/>
            <person name="Ottesen E."/>
            <person name="Rosenthal R."/>
            <person name="Allen A."/>
            <person name="Leadbetter J.R."/>
            <person name="Paulsen I.T."/>
        </authorList>
    </citation>
    <scope>NUCLEOTIDE SEQUENCE [LARGE SCALE GENOMIC DNA]</scope>
    <source>
        <strain evidence="6">ATCC BAA-888 / DSM 13862 / ZAS-9</strain>
    </source>
</reference>
<proteinExistence type="predicted"/>
<dbReference type="KEGG" id="taz:TREAZ_1553"/>
<keyword evidence="3" id="KW-0804">Transcription</keyword>
<dbReference type="PANTHER" id="PTHR43280:SF2">
    <property type="entry name" value="HTH-TYPE TRANSCRIPTIONAL REGULATOR EXSA"/>
    <property type="match status" value="1"/>
</dbReference>
<dbReference type="Pfam" id="PF12833">
    <property type="entry name" value="HTH_18"/>
    <property type="match status" value="1"/>
</dbReference>
<reference evidence="5 6" key="2">
    <citation type="journal article" date="2011" name="ISME J.">
        <title>RNA-seq reveals cooperative metabolic interactions between two termite-gut spirochete species in co-culture.</title>
        <authorList>
            <person name="Rosenthal A.Z."/>
            <person name="Matson E.G."/>
            <person name="Eldar A."/>
            <person name="Leadbetter J.R."/>
        </authorList>
    </citation>
    <scope>NUCLEOTIDE SEQUENCE [LARGE SCALE GENOMIC DNA]</scope>
    <source>
        <strain evidence="6">ATCC BAA-888 / DSM 13862 / ZAS-9</strain>
    </source>
</reference>
<evidence type="ECO:0000256" key="1">
    <source>
        <dbReference type="ARBA" id="ARBA00023015"/>
    </source>
</evidence>
<evidence type="ECO:0000256" key="2">
    <source>
        <dbReference type="ARBA" id="ARBA00023125"/>
    </source>
</evidence>
<organism evidence="5 6">
    <name type="scientific">Leadbettera azotonutricia (strain ATCC BAA-888 / DSM 13862 / ZAS-9)</name>
    <name type="common">Treponema azotonutricium</name>
    <dbReference type="NCBI Taxonomy" id="545695"/>
    <lineage>
        <taxon>Bacteria</taxon>
        <taxon>Pseudomonadati</taxon>
        <taxon>Spirochaetota</taxon>
        <taxon>Spirochaetia</taxon>
        <taxon>Spirochaetales</taxon>
        <taxon>Breznakiellaceae</taxon>
        <taxon>Leadbettera</taxon>
    </lineage>
</organism>
<dbReference type="InParanoid" id="F5YE02"/>
<dbReference type="STRING" id="545695.TREAZ_1553"/>
<dbReference type="Gene3D" id="1.10.10.60">
    <property type="entry name" value="Homeodomain-like"/>
    <property type="match status" value="2"/>
</dbReference>
<evidence type="ECO:0000256" key="3">
    <source>
        <dbReference type="ARBA" id="ARBA00023163"/>
    </source>
</evidence>
<evidence type="ECO:0000313" key="5">
    <source>
        <dbReference type="EMBL" id="AEF81697.1"/>
    </source>
</evidence>
<dbReference type="eggNOG" id="COG2207">
    <property type="taxonomic scope" value="Bacteria"/>
</dbReference>
<dbReference type="PROSITE" id="PS01124">
    <property type="entry name" value="HTH_ARAC_FAMILY_2"/>
    <property type="match status" value="1"/>
</dbReference>
<feature type="domain" description="HTH araC/xylS-type" evidence="4">
    <location>
        <begin position="338"/>
        <end position="436"/>
    </location>
</feature>
<evidence type="ECO:0000313" key="6">
    <source>
        <dbReference type="Proteomes" id="UP000009222"/>
    </source>
</evidence>
<gene>
    <name evidence="5" type="ordered locus">TREAZ_1553</name>
</gene>
<dbReference type="HOGENOM" id="CLU_036605_1_1_12"/>
<protein>
    <submittedName>
        <fullName evidence="5">Transcriptional regulator, AraC family</fullName>
    </submittedName>
</protein>